<reference evidence="1" key="1">
    <citation type="submission" date="2022-07" db="EMBL/GenBank/DDBJ databases">
        <title>Taxonomy of Aspergillus series Nigri: significant species reduction supported by multi-species coalescent approaches.</title>
        <authorList>
            <person name="Bian C."/>
            <person name="Kusuya Y."/>
            <person name="Sklenar F."/>
            <person name="D'hooge E."/>
            <person name="Yaguchi T."/>
            <person name="Takahashi H."/>
            <person name="Hubka V."/>
        </authorList>
    </citation>
    <scope>NUCLEOTIDE SEQUENCE</scope>
    <source>
        <strain evidence="1">CBS 733.88</strain>
    </source>
</reference>
<evidence type="ECO:0000313" key="2">
    <source>
        <dbReference type="Proteomes" id="UP001143548"/>
    </source>
</evidence>
<organism evidence="1 2">
    <name type="scientific">Aspergillus brasiliensis</name>
    <dbReference type="NCBI Taxonomy" id="319629"/>
    <lineage>
        <taxon>Eukaryota</taxon>
        <taxon>Fungi</taxon>
        <taxon>Dikarya</taxon>
        <taxon>Ascomycota</taxon>
        <taxon>Pezizomycotina</taxon>
        <taxon>Eurotiomycetes</taxon>
        <taxon>Eurotiomycetidae</taxon>
        <taxon>Eurotiales</taxon>
        <taxon>Aspergillaceae</taxon>
        <taxon>Aspergillus</taxon>
        <taxon>Aspergillus subgen. Circumdati</taxon>
    </lineage>
</organism>
<dbReference type="AlphaFoldDB" id="A0A9W5YSM1"/>
<name>A0A9W5YSM1_9EURO</name>
<protein>
    <submittedName>
        <fullName evidence="1">Uncharacterized protein</fullName>
    </submittedName>
</protein>
<proteinExistence type="predicted"/>
<sequence length="140" mass="15582">MSEPVVSSALQLVGSMDAYSVVQIGEQTDADKLIVPPDTEDGSFEIKWSHEVVSYEGWVNPGNGNYKVLPIISGFKIGIFPGNFKDTLILSVDTNKAKGELRIYLDYKDDIPHLMTRFDFWTPSGSVGYNQEFELCAVKL</sequence>
<evidence type="ECO:0000313" key="1">
    <source>
        <dbReference type="EMBL" id="GKZ22029.1"/>
    </source>
</evidence>
<accession>A0A9W5YSM1</accession>
<comment type="caution">
    <text evidence="1">The sequence shown here is derived from an EMBL/GenBank/DDBJ whole genome shotgun (WGS) entry which is preliminary data.</text>
</comment>
<gene>
    <name evidence="1" type="ORF">AbraCBS73388_007960</name>
</gene>
<dbReference type="Proteomes" id="UP001143548">
    <property type="component" value="Unassembled WGS sequence"/>
</dbReference>
<dbReference type="EMBL" id="BROQ01000046">
    <property type="protein sequence ID" value="GKZ22029.1"/>
    <property type="molecule type" value="Genomic_DNA"/>
</dbReference>